<dbReference type="EMBL" id="SRMA01026399">
    <property type="protein sequence ID" value="TRY84587.1"/>
    <property type="molecule type" value="Genomic_DNA"/>
</dbReference>
<evidence type="ECO:0000313" key="10">
    <source>
        <dbReference type="EMBL" id="TRY84587.1"/>
    </source>
</evidence>
<evidence type="ECO:0000313" key="11">
    <source>
        <dbReference type="Proteomes" id="UP000316079"/>
    </source>
</evidence>
<feature type="coiled-coil region" evidence="7">
    <location>
        <begin position="181"/>
        <end position="208"/>
    </location>
</feature>
<dbReference type="GO" id="GO:0005634">
    <property type="term" value="C:nucleus"/>
    <property type="evidence" value="ECO:0007669"/>
    <property type="project" value="UniProtKB-SubCell"/>
</dbReference>
<dbReference type="GO" id="GO:0000978">
    <property type="term" value="F:RNA polymerase II cis-regulatory region sequence-specific DNA binding"/>
    <property type="evidence" value="ECO:0007669"/>
    <property type="project" value="TreeGrafter"/>
</dbReference>
<evidence type="ECO:0000256" key="2">
    <source>
        <dbReference type="ARBA" id="ARBA00023015"/>
    </source>
</evidence>
<dbReference type="GO" id="GO:0048468">
    <property type="term" value="P:cell development"/>
    <property type="evidence" value="ECO:0007669"/>
    <property type="project" value="UniProtKB-ARBA"/>
</dbReference>
<name>A0A553Q3V3_9TELE</name>
<dbReference type="PANTHER" id="PTHR12198:SF9">
    <property type="entry name" value="PROSPERO HOMEOBOX PROTEIN 2"/>
    <property type="match status" value="1"/>
</dbReference>
<dbReference type="SUPFAM" id="SSF46689">
    <property type="entry name" value="Homeodomain-like"/>
    <property type="match status" value="2"/>
</dbReference>
<evidence type="ECO:0000256" key="6">
    <source>
        <dbReference type="ARBA" id="ARBA00023242"/>
    </source>
</evidence>
<dbReference type="InterPro" id="IPR039350">
    <property type="entry name" value="Prospero_homeodomain"/>
</dbReference>
<gene>
    <name evidence="10" type="ORF">DNTS_001325</name>
</gene>
<feature type="compositionally biased region" description="Basic and acidic residues" evidence="8">
    <location>
        <begin position="298"/>
        <end position="311"/>
    </location>
</feature>
<comment type="caution">
    <text evidence="10">The sequence shown here is derived from an EMBL/GenBank/DDBJ whole genome shotgun (WGS) entry which is preliminary data.</text>
</comment>
<keyword evidence="11" id="KW-1185">Reference proteome</keyword>
<comment type="subcellular location">
    <subcellularLocation>
        <location evidence="1">Nucleus</location>
    </subcellularLocation>
</comment>
<reference evidence="10 11" key="1">
    <citation type="journal article" date="2019" name="Sci. Data">
        <title>Hybrid genome assembly and annotation of Danionella translucida.</title>
        <authorList>
            <person name="Kadobianskyi M."/>
            <person name="Schulze L."/>
            <person name="Schuelke M."/>
            <person name="Judkewitz B."/>
        </authorList>
    </citation>
    <scope>NUCLEOTIDE SEQUENCE [LARGE SCALE GENOMIC DNA]</scope>
    <source>
        <strain evidence="10 11">Bolton</strain>
    </source>
</reference>
<feature type="domain" description="Prospero" evidence="9">
    <location>
        <begin position="494"/>
        <end position="796"/>
    </location>
</feature>
<organism evidence="10 11">
    <name type="scientific">Danionella cerebrum</name>
    <dbReference type="NCBI Taxonomy" id="2873325"/>
    <lineage>
        <taxon>Eukaryota</taxon>
        <taxon>Metazoa</taxon>
        <taxon>Chordata</taxon>
        <taxon>Craniata</taxon>
        <taxon>Vertebrata</taxon>
        <taxon>Euteleostomi</taxon>
        <taxon>Actinopterygii</taxon>
        <taxon>Neopterygii</taxon>
        <taxon>Teleostei</taxon>
        <taxon>Ostariophysi</taxon>
        <taxon>Cypriniformes</taxon>
        <taxon>Danionidae</taxon>
        <taxon>Danioninae</taxon>
        <taxon>Danionella</taxon>
    </lineage>
</organism>
<dbReference type="Pfam" id="PF05044">
    <property type="entry name" value="HPD"/>
    <property type="match status" value="2"/>
</dbReference>
<dbReference type="InterPro" id="IPR023082">
    <property type="entry name" value="Homeo_prospero_dom"/>
</dbReference>
<feature type="region of interest" description="Disordered" evidence="8">
    <location>
        <begin position="271"/>
        <end position="311"/>
    </location>
</feature>
<dbReference type="InterPro" id="IPR037131">
    <property type="entry name" value="Homeo_prospero_dom_sf"/>
</dbReference>
<dbReference type="PANTHER" id="PTHR12198">
    <property type="entry name" value="HOMEOBOX PROTEIN PROSPERO/PROX-1/CEH-26"/>
    <property type="match status" value="1"/>
</dbReference>
<keyword evidence="4" id="KW-0371">Homeobox</keyword>
<dbReference type="STRING" id="623744.A0A553Q3V3"/>
<keyword evidence="6" id="KW-0539">Nucleus</keyword>
<dbReference type="OrthoDB" id="10038576at2759"/>
<dbReference type="Proteomes" id="UP000316079">
    <property type="component" value="Unassembled WGS sequence"/>
</dbReference>
<dbReference type="InterPro" id="IPR009057">
    <property type="entry name" value="Homeodomain-like_sf"/>
</dbReference>
<sequence length="796" mass="89249">MNLSPPEPSVHKPSDGCMEGGKPEQLLPCFRRSAFDEPLSSYHNGSIISHLLRKSIQNKLSSMDNSLLYLPTSTLANGVDSESLNMSEEFLPEDQGSGEDLCINSEPLNEHVQAKRARVENIIRGMAASPNSRMQGDAESDCEAARCRKELLKENKRKQKLPQHQEPGQSNRTKSSKDEECLKLKEQLQSMQRLLHKLQEKIAHVYEQNYVQNECDSRSEHDLDFDENQLLTKPEISGLIAKSAAKSLQDTLKCELSKAISESVDRIFQKLSNQSKSPEKTQTQGQDSQSDFSDCDEPLPKIHSEPPEHQTEALSLVVRKPSLPLGLIKRPFPLHQSPFQFGYGTPVHEGQILEQLLKFGPHPGFGCLPASGRVERASPDPLENAWEIRGKPGHLGHLGHQHSRNSSASGLVESLCLPQVKLECTDLQGMERSAFISLNISFIYHENRGCSVAPQRLNNRRLECGSTKPDFKENLSFDLAHPKENGHIFFNLASEGLTPNHLKKAKLMFFYTRYPSSNLLKNFFPDVKFNRCITSQLIKWFSNFREFYYIQMEKFARQAIVDGITDVKEICVNRDSELFRALNMHYNKANDFQSGLKNSHAVVKKLKMLSLGAHSAPLAPGSTCNCAATYPHFPRSCINCGKRKLQHLLKQLEIIQHARLTAVQIVTDAKEARKPAGGNQPQELSLPLHQDIPFPGLVFVPGGAGGTPRSSLYQSHSWGNNASRWIRLLPSLAILQSQAAAVPDRFLEVAEITLQEFYSAISLSKDSDPSWKKAIYKVICKLDSDVPEEFKSPSYL</sequence>
<keyword evidence="5" id="KW-0804">Transcription</keyword>
<dbReference type="AlphaFoldDB" id="A0A553Q3V3"/>
<dbReference type="GO" id="GO:0007399">
    <property type="term" value="P:nervous system development"/>
    <property type="evidence" value="ECO:0007669"/>
    <property type="project" value="UniProtKB-ARBA"/>
</dbReference>
<dbReference type="GO" id="GO:0000981">
    <property type="term" value="F:DNA-binding transcription factor activity, RNA polymerase II-specific"/>
    <property type="evidence" value="ECO:0007669"/>
    <property type="project" value="TreeGrafter"/>
</dbReference>
<keyword evidence="7" id="KW-0175">Coiled coil</keyword>
<keyword evidence="3" id="KW-0238">DNA-binding</keyword>
<feature type="region of interest" description="Disordered" evidence="8">
    <location>
        <begin position="154"/>
        <end position="180"/>
    </location>
</feature>
<protein>
    <recommendedName>
        <fullName evidence="9">Prospero domain-containing protein</fullName>
    </recommendedName>
</protein>
<dbReference type="Gene3D" id="1.10.10.500">
    <property type="entry name" value="Homeo-prospero domain"/>
    <property type="match status" value="2"/>
</dbReference>
<evidence type="ECO:0000256" key="7">
    <source>
        <dbReference type="SAM" id="Coils"/>
    </source>
</evidence>
<dbReference type="PROSITE" id="PS51818">
    <property type="entry name" value="HOMEO_PROSPERO"/>
    <property type="match status" value="1"/>
</dbReference>
<evidence type="ECO:0000256" key="1">
    <source>
        <dbReference type="ARBA" id="ARBA00004123"/>
    </source>
</evidence>
<feature type="compositionally biased region" description="Polar residues" evidence="8">
    <location>
        <begin position="271"/>
        <end position="292"/>
    </location>
</feature>
<evidence type="ECO:0000256" key="4">
    <source>
        <dbReference type="ARBA" id="ARBA00023155"/>
    </source>
</evidence>
<evidence type="ECO:0000256" key="3">
    <source>
        <dbReference type="ARBA" id="ARBA00023125"/>
    </source>
</evidence>
<proteinExistence type="predicted"/>
<evidence type="ECO:0000256" key="5">
    <source>
        <dbReference type="ARBA" id="ARBA00023163"/>
    </source>
</evidence>
<keyword evidence="2" id="KW-0805">Transcription regulation</keyword>
<evidence type="ECO:0000259" key="9">
    <source>
        <dbReference type="PROSITE" id="PS51818"/>
    </source>
</evidence>
<feature type="region of interest" description="Disordered" evidence="8">
    <location>
        <begin position="1"/>
        <end position="23"/>
    </location>
</feature>
<accession>A0A553Q3V3</accession>
<evidence type="ECO:0000256" key="8">
    <source>
        <dbReference type="SAM" id="MobiDB-lite"/>
    </source>
</evidence>